<feature type="transmembrane region" description="Helical" evidence="1">
    <location>
        <begin position="45"/>
        <end position="66"/>
    </location>
</feature>
<dbReference type="OrthoDB" id="2789670at2759"/>
<keyword evidence="3" id="KW-1185">Reference proteome</keyword>
<name>A0A8J5RMC0_ZIZPA</name>
<evidence type="ECO:0000313" key="2">
    <source>
        <dbReference type="EMBL" id="KAG8048389.1"/>
    </source>
</evidence>
<reference evidence="2" key="2">
    <citation type="submission" date="2021-02" db="EMBL/GenBank/DDBJ databases">
        <authorList>
            <person name="Kimball J.A."/>
            <person name="Haas M.W."/>
            <person name="Macchietto M."/>
            <person name="Kono T."/>
            <person name="Duquette J."/>
            <person name="Shao M."/>
        </authorList>
    </citation>
    <scope>NUCLEOTIDE SEQUENCE</scope>
    <source>
        <tissue evidence="2">Fresh leaf tissue</tissue>
    </source>
</reference>
<gene>
    <name evidence="2" type="ORF">GUJ93_ZPchr0009g74</name>
</gene>
<keyword evidence="1" id="KW-0812">Transmembrane</keyword>
<protein>
    <submittedName>
        <fullName evidence="2">Uncharacterized protein</fullName>
    </submittedName>
</protein>
<keyword evidence="1" id="KW-1133">Transmembrane helix</keyword>
<accession>A0A8J5RMC0</accession>
<dbReference type="Proteomes" id="UP000729402">
    <property type="component" value="Unassembled WGS sequence"/>
</dbReference>
<sequence length="121" mass="13768">MQHTIFYKCPDYPALFIFFPTLCHSVSAPPFLAHGIDRKDAINNLLLVLGFNAFDGFSVFMPFLIFEVGKASRDGLRLPLREEVRRVLGDDGEVGFTAVREMLLMWSTVYEVLRMQALVPL</sequence>
<feature type="transmembrane region" description="Helical" evidence="1">
    <location>
        <begin position="12"/>
        <end position="33"/>
    </location>
</feature>
<dbReference type="AlphaFoldDB" id="A0A8J5RMC0"/>
<evidence type="ECO:0000313" key="3">
    <source>
        <dbReference type="Proteomes" id="UP000729402"/>
    </source>
</evidence>
<proteinExistence type="predicted"/>
<reference evidence="2" key="1">
    <citation type="journal article" date="2021" name="bioRxiv">
        <title>Whole Genome Assembly and Annotation of Northern Wild Rice, Zizania palustris L., Supports a Whole Genome Duplication in the Zizania Genus.</title>
        <authorList>
            <person name="Haas M."/>
            <person name="Kono T."/>
            <person name="Macchietto M."/>
            <person name="Millas R."/>
            <person name="McGilp L."/>
            <person name="Shao M."/>
            <person name="Duquette J."/>
            <person name="Hirsch C.N."/>
            <person name="Kimball J."/>
        </authorList>
    </citation>
    <scope>NUCLEOTIDE SEQUENCE</scope>
    <source>
        <tissue evidence="2">Fresh leaf tissue</tissue>
    </source>
</reference>
<organism evidence="2 3">
    <name type="scientific">Zizania palustris</name>
    <name type="common">Northern wild rice</name>
    <dbReference type="NCBI Taxonomy" id="103762"/>
    <lineage>
        <taxon>Eukaryota</taxon>
        <taxon>Viridiplantae</taxon>
        <taxon>Streptophyta</taxon>
        <taxon>Embryophyta</taxon>
        <taxon>Tracheophyta</taxon>
        <taxon>Spermatophyta</taxon>
        <taxon>Magnoliopsida</taxon>
        <taxon>Liliopsida</taxon>
        <taxon>Poales</taxon>
        <taxon>Poaceae</taxon>
        <taxon>BOP clade</taxon>
        <taxon>Oryzoideae</taxon>
        <taxon>Oryzeae</taxon>
        <taxon>Zizaniinae</taxon>
        <taxon>Zizania</taxon>
    </lineage>
</organism>
<evidence type="ECO:0000256" key="1">
    <source>
        <dbReference type="SAM" id="Phobius"/>
    </source>
</evidence>
<comment type="caution">
    <text evidence="2">The sequence shown here is derived from an EMBL/GenBank/DDBJ whole genome shotgun (WGS) entry which is preliminary data.</text>
</comment>
<dbReference type="EMBL" id="JAAALK010000289">
    <property type="protein sequence ID" value="KAG8048389.1"/>
    <property type="molecule type" value="Genomic_DNA"/>
</dbReference>
<keyword evidence="1" id="KW-0472">Membrane</keyword>